<keyword evidence="1" id="KW-0238">DNA-binding</keyword>
<dbReference type="SUPFAM" id="SSF47413">
    <property type="entry name" value="lambda repressor-like DNA-binding domains"/>
    <property type="match status" value="1"/>
</dbReference>
<gene>
    <name evidence="3" type="ORF">E7156_00345</name>
</gene>
<dbReference type="EMBL" id="SVAF01000001">
    <property type="protein sequence ID" value="MBE6163769.1"/>
    <property type="molecule type" value="Genomic_DNA"/>
</dbReference>
<reference evidence="3" key="1">
    <citation type="submission" date="2019-04" db="EMBL/GenBank/DDBJ databases">
        <title>Evolution of Biomass-Degrading Anaerobic Consortia Revealed by Metagenomics.</title>
        <authorList>
            <person name="Peng X."/>
        </authorList>
    </citation>
    <scope>NUCLEOTIDE SEQUENCE</scope>
    <source>
        <strain evidence="3">SIG195</strain>
    </source>
</reference>
<evidence type="ECO:0000313" key="4">
    <source>
        <dbReference type="Proteomes" id="UP000700800"/>
    </source>
</evidence>
<comment type="caution">
    <text evidence="3">The sequence shown here is derived from an EMBL/GenBank/DDBJ whole genome shotgun (WGS) entry which is preliminary data.</text>
</comment>
<sequence length="117" mass="13459">MFPDKLKTLRKEAKLTQVEISKKLNISQPAYVDWEKGRTQPTPDKLPLLAEILNTSIDYLLGKTDIKNSSELTETDIAEILNNDVISYDGKPMTEHDREILTQVIKDYFDGKLKDYD</sequence>
<feature type="domain" description="HTH cro/C1-type" evidence="2">
    <location>
        <begin position="6"/>
        <end position="60"/>
    </location>
</feature>
<dbReference type="Gene3D" id="1.10.260.40">
    <property type="entry name" value="lambda repressor-like DNA-binding domains"/>
    <property type="match status" value="1"/>
</dbReference>
<evidence type="ECO:0000256" key="1">
    <source>
        <dbReference type="ARBA" id="ARBA00023125"/>
    </source>
</evidence>
<evidence type="ECO:0000313" key="3">
    <source>
        <dbReference type="EMBL" id="MBE6163769.1"/>
    </source>
</evidence>
<dbReference type="PANTHER" id="PTHR46558:SF11">
    <property type="entry name" value="HTH-TYPE TRANSCRIPTIONAL REGULATOR XRE"/>
    <property type="match status" value="1"/>
</dbReference>
<dbReference type="GO" id="GO:0003677">
    <property type="term" value="F:DNA binding"/>
    <property type="evidence" value="ECO:0007669"/>
    <property type="project" value="UniProtKB-KW"/>
</dbReference>
<dbReference type="InterPro" id="IPR010982">
    <property type="entry name" value="Lambda_DNA-bd_dom_sf"/>
</dbReference>
<proteinExistence type="predicted"/>
<dbReference type="Proteomes" id="UP000700800">
    <property type="component" value="Unassembled WGS sequence"/>
</dbReference>
<dbReference type="PANTHER" id="PTHR46558">
    <property type="entry name" value="TRACRIPTIONAL REGULATORY PROTEIN-RELATED-RELATED"/>
    <property type="match status" value="1"/>
</dbReference>
<accession>A0A927XI41</accession>
<dbReference type="PROSITE" id="PS50943">
    <property type="entry name" value="HTH_CROC1"/>
    <property type="match status" value="1"/>
</dbReference>
<dbReference type="AlphaFoldDB" id="A0A927XI41"/>
<organism evidence="3 4">
    <name type="scientific">Streptococcus gallolyticus</name>
    <dbReference type="NCBI Taxonomy" id="315405"/>
    <lineage>
        <taxon>Bacteria</taxon>
        <taxon>Bacillati</taxon>
        <taxon>Bacillota</taxon>
        <taxon>Bacilli</taxon>
        <taxon>Lactobacillales</taxon>
        <taxon>Streptococcaceae</taxon>
        <taxon>Streptococcus</taxon>
    </lineage>
</organism>
<dbReference type="CDD" id="cd00093">
    <property type="entry name" value="HTH_XRE"/>
    <property type="match status" value="1"/>
</dbReference>
<evidence type="ECO:0000259" key="2">
    <source>
        <dbReference type="PROSITE" id="PS50943"/>
    </source>
</evidence>
<dbReference type="Pfam" id="PF01381">
    <property type="entry name" value="HTH_3"/>
    <property type="match status" value="1"/>
</dbReference>
<dbReference type="SMART" id="SM00530">
    <property type="entry name" value="HTH_XRE"/>
    <property type="match status" value="1"/>
</dbReference>
<protein>
    <submittedName>
        <fullName evidence="3">Helix-turn-helix transcriptional regulator</fullName>
    </submittedName>
</protein>
<name>A0A927XI41_9STRE</name>
<dbReference type="InterPro" id="IPR001387">
    <property type="entry name" value="Cro/C1-type_HTH"/>
</dbReference>